<dbReference type="InterPro" id="IPR007803">
    <property type="entry name" value="Asp/Arg/Pro-Hydrxlase"/>
</dbReference>
<dbReference type="InterPro" id="IPR027443">
    <property type="entry name" value="IPNS-like_sf"/>
</dbReference>
<evidence type="ECO:0000256" key="3">
    <source>
        <dbReference type="ARBA" id="ARBA00023002"/>
    </source>
</evidence>
<dbReference type="GO" id="GO:0051213">
    <property type="term" value="F:dioxygenase activity"/>
    <property type="evidence" value="ECO:0007669"/>
    <property type="project" value="UniProtKB-KW"/>
</dbReference>
<evidence type="ECO:0000313" key="5">
    <source>
        <dbReference type="EMBL" id="CAB3747513.1"/>
    </source>
</evidence>
<evidence type="ECO:0000256" key="2">
    <source>
        <dbReference type="ARBA" id="ARBA00022964"/>
    </source>
</evidence>
<proteinExistence type="inferred from homology"/>
<dbReference type="PANTHER" id="PTHR46332">
    <property type="entry name" value="ASPARTATE BETA-HYDROXYLASE DOMAIN-CONTAINING PROTEIN 2"/>
    <property type="match status" value="1"/>
</dbReference>
<organism evidence="5 6">
    <name type="scientific">Paraburkholderia solisilvae</name>
    <dbReference type="NCBI Taxonomy" id="624376"/>
    <lineage>
        <taxon>Bacteria</taxon>
        <taxon>Pseudomonadati</taxon>
        <taxon>Pseudomonadota</taxon>
        <taxon>Betaproteobacteria</taxon>
        <taxon>Burkholderiales</taxon>
        <taxon>Burkholderiaceae</taxon>
        <taxon>Paraburkholderia</taxon>
    </lineage>
</organism>
<reference evidence="5 6" key="1">
    <citation type="submission" date="2020-04" db="EMBL/GenBank/DDBJ databases">
        <authorList>
            <person name="De Canck E."/>
        </authorList>
    </citation>
    <scope>NUCLEOTIDE SEQUENCE [LARGE SCALE GENOMIC DNA]</scope>
    <source>
        <strain evidence="5 6">LMG 29739</strain>
    </source>
</reference>
<protein>
    <recommendedName>
        <fullName evidence="4">Aspartyl/asparaginy/proline hydroxylase domain-containing protein</fullName>
    </recommendedName>
</protein>
<evidence type="ECO:0000313" key="6">
    <source>
        <dbReference type="Proteomes" id="UP000494329"/>
    </source>
</evidence>
<evidence type="ECO:0000256" key="1">
    <source>
        <dbReference type="ARBA" id="ARBA00007730"/>
    </source>
</evidence>
<dbReference type="RefSeq" id="WP_175109011.1">
    <property type="nucleotide sequence ID" value="NZ_CADIKF010000002.1"/>
</dbReference>
<dbReference type="SUPFAM" id="SSF51197">
    <property type="entry name" value="Clavaminate synthase-like"/>
    <property type="match status" value="1"/>
</dbReference>
<dbReference type="AlphaFoldDB" id="A0A6J5D0V0"/>
<keyword evidence="2" id="KW-0223">Dioxygenase</keyword>
<name>A0A6J5D0V0_9BURK</name>
<dbReference type="EMBL" id="CADIKF010000002">
    <property type="protein sequence ID" value="CAB3747513.1"/>
    <property type="molecule type" value="Genomic_DNA"/>
</dbReference>
<dbReference type="Proteomes" id="UP000494329">
    <property type="component" value="Unassembled WGS sequence"/>
</dbReference>
<dbReference type="InterPro" id="IPR051821">
    <property type="entry name" value="Asp/Asn_beta-hydroxylase"/>
</dbReference>
<keyword evidence="6" id="KW-1185">Reference proteome</keyword>
<feature type="domain" description="Aspartyl/asparaginy/proline hydroxylase" evidence="4">
    <location>
        <begin position="47"/>
        <end position="207"/>
    </location>
</feature>
<gene>
    <name evidence="5" type="ORF">LMG29739_00328</name>
</gene>
<accession>A0A6J5D0V0</accession>
<comment type="similarity">
    <text evidence="1">Belongs to the aspartyl/asparaginyl beta-hydroxylase family.</text>
</comment>
<dbReference type="PANTHER" id="PTHR46332:SF5">
    <property type="entry name" value="ASPARTATE BETA-HYDROXYLASE DOMAIN CONTAINING 2"/>
    <property type="match status" value="1"/>
</dbReference>
<dbReference type="Gene3D" id="2.60.120.330">
    <property type="entry name" value="B-lactam Antibiotic, Isopenicillin N Synthase, Chain"/>
    <property type="match status" value="1"/>
</dbReference>
<keyword evidence="3" id="KW-0560">Oxidoreductase</keyword>
<evidence type="ECO:0000259" key="4">
    <source>
        <dbReference type="Pfam" id="PF05118"/>
    </source>
</evidence>
<sequence>MNIPESTRKLSLYDGLANALRAWFDRRISGNAILESARLFPDAQLFQANWQAIRDEAFGVTRHIEHIPRFHELMASQASISANDARDWRMFIMRAYGVTIDPNLAQCPTVASVLAQAPDVLSASFSILGPGKHVPEHRGPFRGILRGYLVLVMPRGGDGKPAAVLKIDRREYRLEEGQFLLWDDTFEHAVWNDSDENRVVLLLDIKRRDMPFDMRFVSGVIVRAVRLWIRLSRSRRIWSRPFPARDVADDRLSRG</sequence>
<dbReference type="Pfam" id="PF05118">
    <property type="entry name" value="Asp_Arg_Hydrox"/>
    <property type="match status" value="1"/>
</dbReference>